<feature type="transmembrane region" description="Helical" evidence="1">
    <location>
        <begin position="12"/>
        <end position="29"/>
    </location>
</feature>
<keyword evidence="1" id="KW-0472">Membrane</keyword>
<dbReference type="Proteomes" id="UP000176725">
    <property type="component" value="Unassembled WGS sequence"/>
</dbReference>
<reference evidence="2 3" key="1">
    <citation type="journal article" date="2016" name="Nat. Commun.">
        <title>Thousands of microbial genomes shed light on interconnected biogeochemical processes in an aquifer system.</title>
        <authorList>
            <person name="Anantharaman K."/>
            <person name="Brown C.T."/>
            <person name="Hug L.A."/>
            <person name="Sharon I."/>
            <person name="Castelle C.J."/>
            <person name="Probst A.J."/>
            <person name="Thomas B.C."/>
            <person name="Singh A."/>
            <person name="Wilkins M.J."/>
            <person name="Karaoz U."/>
            <person name="Brodie E.L."/>
            <person name="Williams K.H."/>
            <person name="Hubbard S.S."/>
            <person name="Banfield J.F."/>
        </authorList>
    </citation>
    <scope>NUCLEOTIDE SEQUENCE [LARGE SCALE GENOMIC DNA]</scope>
</reference>
<name>A0A1F8BIS9_9BACT</name>
<evidence type="ECO:0000256" key="1">
    <source>
        <dbReference type="SAM" id="Phobius"/>
    </source>
</evidence>
<keyword evidence="1" id="KW-1133">Transmembrane helix</keyword>
<sequence>MIQFIKTHKTIVILLAILFSLIIIDKIFLQKESEEPVENKPLEQLTNFKNISPGTSTKAEVIEKLGTPLKEDQSGNLLQFKSSAPGKPHEILFEEDKVTLIKETVYISDQKTINDIKKNFGEPKDVLYGPRYIAGFNLYVYPEKGVAYIGQEESGVLLEVWYFPTNTLEIFNSKFASEYSKTPPSTQIPQGRY</sequence>
<dbReference type="STRING" id="1802521.A2893_00430"/>
<evidence type="ECO:0000313" key="3">
    <source>
        <dbReference type="Proteomes" id="UP000176725"/>
    </source>
</evidence>
<gene>
    <name evidence="2" type="ORF">A2893_00430</name>
</gene>
<organism evidence="2 3">
    <name type="scientific">Candidatus Woesebacteria bacterium RIFCSPLOWO2_01_FULL_39_25</name>
    <dbReference type="NCBI Taxonomy" id="1802521"/>
    <lineage>
        <taxon>Bacteria</taxon>
        <taxon>Candidatus Woeseibacteriota</taxon>
    </lineage>
</organism>
<protein>
    <submittedName>
        <fullName evidence="2">Uncharacterized protein</fullName>
    </submittedName>
</protein>
<dbReference type="EMBL" id="MGHH01000014">
    <property type="protein sequence ID" value="OGM63961.1"/>
    <property type="molecule type" value="Genomic_DNA"/>
</dbReference>
<keyword evidence="1" id="KW-0812">Transmembrane</keyword>
<proteinExistence type="predicted"/>
<dbReference type="AlphaFoldDB" id="A0A1F8BIS9"/>
<evidence type="ECO:0000313" key="2">
    <source>
        <dbReference type="EMBL" id="OGM63961.1"/>
    </source>
</evidence>
<comment type="caution">
    <text evidence="2">The sequence shown here is derived from an EMBL/GenBank/DDBJ whole genome shotgun (WGS) entry which is preliminary data.</text>
</comment>
<accession>A0A1F8BIS9</accession>